<comment type="caution">
    <text evidence="8">The sequence shown here is derived from an EMBL/GenBank/DDBJ whole genome shotgun (WGS) entry which is preliminary data.</text>
</comment>
<evidence type="ECO:0000256" key="2">
    <source>
        <dbReference type="ARBA" id="ARBA00022692"/>
    </source>
</evidence>
<protein>
    <submittedName>
        <fullName evidence="8">WGS project CAEQ00000000 data, annotated contig 1734</fullName>
    </submittedName>
</protein>
<feature type="transmembrane region" description="Helical" evidence="6">
    <location>
        <begin position="338"/>
        <end position="357"/>
    </location>
</feature>
<evidence type="ECO:0000313" key="9">
    <source>
        <dbReference type="Proteomes" id="UP000000702"/>
    </source>
</evidence>
<evidence type="ECO:0000313" key="8">
    <source>
        <dbReference type="EMBL" id="CCD13492.1"/>
    </source>
</evidence>
<feature type="domain" description="Wntless-like transmembrane" evidence="7">
    <location>
        <begin position="330"/>
        <end position="431"/>
    </location>
</feature>
<sequence>MRATEAEWPPPHEPLLGEFKRGEVPLDSAVGSGHRATRKPNSAQVPLGDSGKRGVPTMELQIETLSTSSVLWFLYSWYCVLVVALFLQSAVSLQWKMLNLCDSSSVSVRDLESWTSACVERFGSSFPAVSWHDFEVLKQPYGSVPPALYKTSSPSGRCQQSVLTSLEPCSGNYSAVGDDEWSSQQSLRAQRHFNIRWKGIVDDTMLRNKLVRFVRIVLSLASPQEDIPNDAPFKTYQLLITLKGSPMGVPNEGNSSPHRGVPTSLSEGTYNYTTSTTCFRNSLRCSPVVLPSDVVASGVKSGMVLSLYAVEEELAVVASMSAVGIVYQSASYTVFTVVWRYTFIVISTFHLIFFLHQRHGTQPMYEQRWVTALNVALILYLDPFFIAGTYYTNSEFYRFFEFHVPNYFIAFLSCFIFALVGASIKTSERTRKSAVKEEAAPLTSGGGAEEQSVQGSPSTPASPETLPLQRRESPSAQECEEVALVDEPSMGPSAHGEEQDQVTAPTHRAIPLWATVSIIYYFGVLVGVDVARVSLENREWRAGGDSAAFICHYLRTMFYTMLLVLVAASYIMLIWLQHNLGKQPYLESRPQQLACRVFIFVFTSAMIYFVVQVVIIELLYPHIVRIVAHQPFNQISPVMVSSFFVNHITFVYTPTTSSVRVPLRPNNPQWRLVVWSRQWYRWLHAHGGILYIFHNEKQERQFNWIQCRKKILRIMRRGAAAASVIPATAGVREGSGSGREIEVCGSSGPVKDKWEGDLNRVLFECALGGGDVPSDMGEYLGASGWDVSSDSQCSSEDGSTLSDSSSRDSSSDIDDNGETVRPSRRRKWVRVSKRVMELLGRAERHIVERSAVLLGRLEGAILDPLQSLQLGSDKRVPFFNLETAIDCLNLSWEAYFSVAALPAGLGDSSRNDDVLANCALQNSCIAPGGGVIASGRGSEGPRHDTSLEEPVESGIRALDSGEGVAGGAPECVNEEDVTASAVPPQPAMNTSR</sequence>
<accession>F9W8G0</accession>
<evidence type="ECO:0000256" key="6">
    <source>
        <dbReference type="SAM" id="Phobius"/>
    </source>
</evidence>
<feature type="region of interest" description="Disordered" evidence="5">
    <location>
        <begin position="935"/>
        <end position="992"/>
    </location>
</feature>
<feature type="transmembrane region" description="Helical" evidence="6">
    <location>
        <begin position="512"/>
        <end position="533"/>
    </location>
</feature>
<feature type="region of interest" description="Disordered" evidence="5">
    <location>
        <begin position="435"/>
        <end position="473"/>
    </location>
</feature>
<dbReference type="Pfam" id="PF06664">
    <property type="entry name" value="WLS-like_TM"/>
    <property type="match status" value="1"/>
</dbReference>
<feature type="region of interest" description="Disordered" evidence="5">
    <location>
        <begin position="787"/>
        <end position="821"/>
    </location>
</feature>
<dbReference type="OMA" id="NYICKPM"/>
<reference evidence="8 9" key="2">
    <citation type="journal article" date="2012" name="Proc. Natl. Acad. Sci. U.S.A.">
        <title>Antigenic diversity is generated by distinct evolutionary mechanisms in African trypanosome species.</title>
        <authorList>
            <person name="Jackson A.P."/>
            <person name="Berry A."/>
            <person name="Aslett M."/>
            <person name="Allison H.C."/>
            <person name="Burton P."/>
            <person name="Vavrova-Anderson J."/>
            <person name="Brown R."/>
            <person name="Browne H."/>
            <person name="Corton N."/>
            <person name="Hauser H."/>
            <person name="Gamble J."/>
            <person name="Gilderthorp R."/>
            <person name="Marcello L."/>
            <person name="McQuillan J."/>
            <person name="Otto T.D."/>
            <person name="Quail M.A."/>
            <person name="Sanders M.J."/>
            <person name="van Tonder A."/>
            <person name="Ginger M.L."/>
            <person name="Field M.C."/>
            <person name="Barry J.D."/>
            <person name="Hertz-Fowler C."/>
            <person name="Berriman M."/>
        </authorList>
    </citation>
    <scope>NUCLEOTIDE SEQUENCE [LARGE SCALE GENOMIC DNA]</scope>
    <source>
        <strain evidence="8 9">IL3000</strain>
    </source>
</reference>
<feature type="transmembrane region" description="Helical" evidence="6">
    <location>
        <begin position="369"/>
        <end position="392"/>
    </location>
</feature>
<keyword evidence="3 6" id="KW-1133">Transmembrane helix</keyword>
<evidence type="ECO:0000256" key="5">
    <source>
        <dbReference type="SAM" id="MobiDB-lite"/>
    </source>
</evidence>
<reference evidence="9" key="1">
    <citation type="submission" date="2011-07" db="EMBL/GenBank/DDBJ databases">
        <title>Divergent evolution of antigenic variation in African trypanosomes.</title>
        <authorList>
            <person name="Jackson A.P."/>
            <person name="Berry A."/>
            <person name="Allison H.C."/>
            <person name="Burton P."/>
            <person name="Anderson J."/>
            <person name="Aslett M."/>
            <person name="Brown R."/>
            <person name="Corton N."/>
            <person name="Harris D."/>
            <person name="Hauser H."/>
            <person name="Gamble J."/>
            <person name="Gilderthorp R."/>
            <person name="McQuillan J."/>
            <person name="Quail M.A."/>
            <person name="Sanders M."/>
            <person name="Van Tonder A."/>
            <person name="Ginger M.L."/>
            <person name="Donelson J.E."/>
            <person name="Field M.C."/>
            <person name="Barry J.D."/>
            <person name="Berriman M."/>
            <person name="Hertz-Fowler C."/>
        </authorList>
    </citation>
    <scope>NUCLEOTIDE SEQUENCE [LARGE SCALE GENOMIC DNA]</scope>
    <source>
        <strain evidence="9">IL3000</strain>
    </source>
</reference>
<dbReference type="Proteomes" id="UP000000702">
    <property type="component" value="Unassembled WGS sequence"/>
</dbReference>
<name>F9W8G0_TRYCI</name>
<gene>
    <name evidence="8" type="ORF">TCIL3000_0_42380</name>
</gene>
<feature type="transmembrane region" description="Helical" evidence="6">
    <location>
        <begin position="553"/>
        <end position="576"/>
    </location>
</feature>
<feature type="transmembrane region" description="Helical" evidence="6">
    <location>
        <begin position="70"/>
        <end position="87"/>
    </location>
</feature>
<keyword evidence="4 6" id="KW-0472">Membrane</keyword>
<keyword evidence="9" id="KW-1185">Reference proteome</keyword>
<feature type="transmembrane region" description="Helical" evidence="6">
    <location>
        <begin position="597"/>
        <end position="620"/>
    </location>
</feature>
<evidence type="ECO:0000256" key="3">
    <source>
        <dbReference type="ARBA" id="ARBA00022989"/>
    </source>
</evidence>
<proteinExistence type="predicted"/>
<keyword evidence="2 6" id="KW-0812">Transmembrane</keyword>
<feature type="compositionally biased region" description="Polar residues" evidence="5">
    <location>
        <begin position="451"/>
        <end position="462"/>
    </location>
</feature>
<dbReference type="GO" id="GO:0016020">
    <property type="term" value="C:membrane"/>
    <property type="evidence" value="ECO:0007669"/>
    <property type="project" value="UniProtKB-SubCell"/>
</dbReference>
<dbReference type="VEuPathDB" id="TriTrypDB:TcIL3000_0_42380"/>
<evidence type="ECO:0000256" key="4">
    <source>
        <dbReference type="ARBA" id="ARBA00023136"/>
    </source>
</evidence>
<feature type="compositionally biased region" description="Low complexity" evidence="5">
    <location>
        <begin position="787"/>
        <end position="804"/>
    </location>
</feature>
<dbReference type="EMBL" id="CAEQ01001169">
    <property type="protein sequence ID" value="CCD13492.1"/>
    <property type="molecule type" value="Genomic_DNA"/>
</dbReference>
<evidence type="ECO:0000256" key="1">
    <source>
        <dbReference type="ARBA" id="ARBA00004141"/>
    </source>
</evidence>
<feature type="transmembrane region" description="Helical" evidence="6">
    <location>
        <begin position="404"/>
        <end position="424"/>
    </location>
</feature>
<dbReference type="InterPro" id="IPR047843">
    <property type="entry name" value="WLS-like_TM"/>
</dbReference>
<comment type="subcellular location">
    <subcellularLocation>
        <location evidence="1">Membrane</location>
        <topology evidence="1">Multi-pass membrane protein</topology>
    </subcellularLocation>
</comment>
<evidence type="ECO:0000259" key="7">
    <source>
        <dbReference type="Pfam" id="PF06664"/>
    </source>
</evidence>
<dbReference type="AlphaFoldDB" id="F9W8G0"/>
<feature type="region of interest" description="Disordered" evidence="5">
    <location>
        <begin position="30"/>
        <end position="50"/>
    </location>
</feature>
<organism evidence="8 9">
    <name type="scientific">Trypanosoma congolense (strain IL3000)</name>
    <dbReference type="NCBI Taxonomy" id="1068625"/>
    <lineage>
        <taxon>Eukaryota</taxon>
        <taxon>Discoba</taxon>
        <taxon>Euglenozoa</taxon>
        <taxon>Kinetoplastea</taxon>
        <taxon>Metakinetoplastina</taxon>
        <taxon>Trypanosomatida</taxon>
        <taxon>Trypanosomatidae</taxon>
        <taxon>Trypanosoma</taxon>
        <taxon>Nannomonas</taxon>
    </lineage>
</organism>